<evidence type="ECO:0000256" key="2">
    <source>
        <dbReference type="SAM" id="SignalP"/>
    </source>
</evidence>
<organism evidence="4 5">
    <name type="scientific">Prevotella heparinolytica</name>
    <dbReference type="NCBI Taxonomy" id="28113"/>
    <lineage>
        <taxon>Bacteria</taxon>
        <taxon>Pseudomonadati</taxon>
        <taxon>Bacteroidota</taxon>
        <taxon>Bacteroidia</taxon>
        <taxon>Bacteroidales</taxon>
        <taxon>Bacteroidaceae</taxon>
        <taxon>Bacteroides</taxon>
    </lineage>
</organism>
<dbReference type="RefSeq" id="WP_131924643.1">
    <property type="nucleotide sequence ID" value="NZ_SLXB01000001.1"/>
</dbReference>
<feature type="chain" id="PRO_5020420218" evidence="2">
    <location>
        <begin position="20"/>
        <end position="1011"/>
    </location>
</feature>
<evidence type="ECO:0000313" key="4">
    <source>
        <dbReference type="EMBL" id="TCO96386.1"/>
    </source>
</evidence>
<feature type="compositionally biased region" description="Basic and acidic residues" evidence="1">
    <location>
        <begin position="973"/>
        <end position="983"/>
    </location>
</feature>
<dbReference type="PANTHER" id="PTHR32305:SF15">
    <property type="entry name" value="PROTEIN RHSA-RELATED"/>
    <property type="match status" value="1"/>
</dbReference>
<keyword evidence="2" id="KW-0732">Signal</keyword>
<dbReference type="Gene3D" id="2.180.10.10">
    <property type="entry name" value="RHS repeat-associated core"/>
    <property type="match status" value="1"/>
</dbReference>
<dbReference type="NCBIfam" id="TIGR03696">
    <property type="entry name" value="Rhs_assc_core"/>
    <property type="match status" value="1"/>
</dbReference>
<sequence length="1011" mass="111339">MKKLILFLLLACGCSALCAQEPTQNYINTRTMLNEAGTSHWNDISYYDGIGRPFQTVQKAVKNGVQTGTMLATLQEYDALGRKSNSWLPVPVTANYVEPAALKSIAVGHNGYADSRPYNEPVYEASPLGRVVQQYGPGAAWHDAGRPVKTEYLVNGSSAPLNCIHYSVNSSYALSAAGVYAPGQLSVVKTTDEDGNTGYAFTDKLGRLLLERRLNGKESHDTYYVYNDLGNLCFVLQPKYQEEAALGKFAFQYRYDDRNRCTWKKMPGVEHVVSVYDDADRLTFSQDGVQRAAGRWTYYKYDAFSRLTEQGECKNQNSASGTVVHLRNYYDDYSFVGSAGFRRFPKDASGHGKGLLTGSVITVLGSNEKIYVAQYYDLKGRETQRVQSNLLGGHDVTNTVYTFTGNPATVTHTHTAIKKPTRTEVYTYTYDHADRLSKVQHRLGNATVTLYEAFYDDFGRVSAKQHHGAAANKLTYAYNVRGWLTGITGAKFNQNLYYNTGAGTPSYNGNISSLTWKSGNESAVRGYKFTYDGLNRMLNAVYGETAALNANANRFSENVTGYDKNGNIRGLQRFGQTGANSYGLIDNLTFSLDGNRLNRVDDAVTTSAYNGGFEFKDGAKQAGEYAYDANGNLTKDLNKKITAIQYNCLNLPSTVTFSDGGAISYTYAADGTKLRTVHKTGGAAVTTDYCGSVIYENGTQKLLLTEEGYITLADGKYHYYLKDHQGNNRVVIDPSGTVEEVNHYYPFGGIFAGTGNVQPYKYNGKELDARKGLNWYDYGARHYDAALGRFTTVDPLAEKYYGMSLYGYCNNNPVRFIDPTGKFPIETIWDIGNVLYDIGAVIVNHIKGDHQAAKANWADLGLDAGAMLIPYVPAGTSKVLKAGATGAKALDKAADGIKTMDKAVDARKSTKIFDGGVSTNSKTSNEALRKAKDANGIPRSQQPDKTVKPNTPEGEKAGLDSRNIKQYEYTNSKGEKVTIRQDKPANYLDGGRQPAHYNAGKNKKLDQHHNY</sequence>
<reference evidence="4 5" key="1">
    <citation type="submission" date="2019-03" db="EMBL/GenBank/DDBJ databases">
        <title>Genomic Encyclopedia of Type Strains, Phase IV (KMG-IV): sequencing the most valuable type-strain genomes for metagenomic binning, comparative biology and taxonomic classification.</title>
        <authorList>
            <person name="Goeker M."/>
        </authorList>
    </citation>
    <scope>NUCLEOTIDE SEQUENCE [LARGE SCALE GENOMIC DNA]</scope>
    <source>
        <strain evidence="4 5">DSM 23917</strain>
    </source>
</reference>
<accession>A0A4R2LXP0</accession>
<feature type="domain" description="DUF6443" evidence="3">
    <location>
        <begin position="28"/>
        <end position="153"/>
    </location>
</feature>
<dbReference type="AlphaFoldDB" id="A0A4R2LXP0"/>
<feature type="compositionally biased region" description="Polar residues" evidence="1">
    <location>
        <begin position="917"/>
        <end position="926"/>
    </location>
</feature>
<protein>
    <submittedName>
        <fullName evidence="4">RHS repeat-associated protein</fullName>
    </submittedName>
</protein>
<dbReference type="PANTHER" id="PTHR32305">
    <property type="match status" value="1"/>
</dbReference>
<dbReference type="EMBL" id="SLXB01000001">
    <property type="protein sequence ID" value="TCO96386.1"/>
    <property type="molecule type" value="Genomic_DNA"/>
</dbReference>
<proteinExistence type="predicted"/>
<dbReference type="Proteomes" id="UP000295600">
    <property type="component" value="Unassembled WGS sequence"/>
</dbReference>
<comment type="caution">
    <text evidence="4">The sequence shown here is derived from an EMBL/GenBank/DDBJ whole genome shotgun (WGS) entry which is preliminary data.</text>
</comment>
<feature type="compositionally biased region" description="Basic and acidic residues" evidence="1">
    <location>
        <begin position="953"/>
        <end position="965"/>
    </location>
</feature>
<dbReference type="InterPro" id="IPR050708">
    <property type="entry name" value="T6SS_VgrG/RHS"/>
</dbReference>
<gene>
    <name evidence="4" type="ORF">EV202_101157</name>
</gene>
<evidence type="ECO:0000259" key="3">
    <source>
        <dbReference type="Pfam" id="PF20041"/>
    </source>
</evidence>
<feature type="signal peptide" evidence="2">
    <location>
        <begin position="1"/>
        <end position="19"/>
    </location>
</feature>
<evidence type="ECO:0000256" key="1">
    <source>
        <dbReference type="SAM" id="MobiDB-lite"/>
    </source>
</evidence>
<dbReference type="InterPro" id="IPR045619">
    <property type="entry name" value="DUF6443"/>
</dbReference>
<evidence type="ECO:0000313" key="5">
    <source>
        <dbReference type="Proteomes" id="UP000295600"/>
    </source>
</evidence>
<dbReference type="Pfam" id="PF20041">
    <property type="entry name" value="DUF6443"/>
    <property type="match status" value="1"/>
</dbReference>
<name>A0A4R2LXP0_9BACE</name>
<feature type="region of interest" description="Disordered" evidence="1">
    <location>
        <begin position="914"/>
        <end position="1011"/>
    </location>
</feature>
<dbReference type="InterPro" id="IPR022385">
    <property type="entry name" value="Rhs_assc_core"/>
</dbReference>